<dbReference type="Gene3D" id="2.40.50.1070">
    <property type="match status" value="1"/>
</dbReference>
<dbReference type="InterPro" id="IPR012340">
    <property type="entry name" value="NA-bd_OB-fold"/>
</dbReference>
<dbReference type="InterPro" id="IPR002792">
    <property type="entry name" value="TRAM_dom"/>
</dbReference>
<keyword evidence="3 4" id="KW-0949">S-adenosyl-L-methionine</keyword>
<dbReference type="SUPFAM" id="SSF50249">
    <property type="entry name" value="Nucleic acid-binding proteins"/>
    <property type="match status" value="1"/>
</dbReference>
<feature type="domain" description="TRAM" evidence="6">
    <location>
        <begin position="5"/>
        <end position="63"/>
    </location>
</feature>
<evidence type="ECO:0000256" key="3">
    <source>
        <dbReference type="ARBA" id="ARBA00022691"/>
    </source>
</evidence>
<feature type="active site" evidence="5">
    <location>
        <position position="407"/>
    </location>
</feature>
<comment type="similarity">
    <text evidence="4">Belongs to the class I-like SAM-binding methyltransferase superfamily. RNA M5U methyltransferase family.</text>
</comment>
<accession>A0A6I2R5H6</accession>
<dbReference type="GO" id="GO:0070475">
    <property type="term" value="P:rRNA base methylation"/>
    <property type="evidence" value="ECO:0007669"/>
    <property type="project" value="TreeGrafter"/>
</dbReference>
<dbReference type="SUPFAM" id="SSF53335">
    <property type="entry name" value="S-adenosyl-L-methionine-dependent methyltransferases"/>
    <property type="match status" value="1"/>
</dbReference>
<protein>
    <submittedName>
        <fullName evidence="7">23S rRNA (Uracil(1939)-C(5))-methyltransferase RlmD</fullName>
        <ecNumber evidence="7">2.1.1.190</ecNumber>
    </submittedName>
</protein>
<feature type="binding site" evidence="4">
    <location>
        <position position="311"/>
    </location>
    <ligand>
        <name>S-adenosyl-L-methionine</name>
        <dbReference type="ChEBI" id="CHEBI:59789"/>
    </ligand>
</feature>
<gene>
    <name evidence="7" type="primary">rlmD</name>
    <name evidence="7" type="ORF">GKE97_16220</name>
</gene>
<sequence>MDNGKPREGQLCRLVIDGYASDGAGVARLDGMVVFVQGGIRGEACDVRLTHVGRSALWGRVEEVVNPSPARIFPRCLHYTKCGGCQFRHMNYAEELEAKRIRVEDALRRLGGAEIHVSAILGAEQVDRYRNKAQFPVAKGPRIGFYRPRSHDVIDVDDCLLQGEAAARLRGAVKEWMAEYSIPAYNERTFTGLVRHVYVRTNRAGRSLCCLLVNGRGVPREVELVRALRRAEPNLAGIVLGVNEKHNNVILGDSYRTLWGEDFLSDTLCGLTFRLSVPSFYQVNPAQTEVLYGKALEFAGLTGAETVLDLYCGIGTISLVMARKAGMVWGAEVVPQAVDDAIANARRNHIENARFLCADAGEAARYLEGEGVRPDVVCVDPPRKGLAEDVVDTIADMGPERVVYVSCDPGTLGRDVKRFAGRGYTLKKAVAVDMFPRTAHVETVVLLSKGEVDSKKIRVEFSLEDMDMSEFQDGATYTQIKDYVLEHSGLKVSNLYISQIKRKCGIEVGKNYNLPKSEDSRQPMCPPEKEKAIREAFKYFGMI</sequence>
<evidence type="ECO:0000256" key="5">
    <source>
        <dbReference type="PROSITE-ProRule" id="PRU10015"/>
    </source>
</evidence>
<evidence type="ECO:0000256" key="2">
    <source>
        <dbReference type="ARBA" id="ARBA00022679"/>
    </source>
</evidence>
<feature type="binding site" evidence="4">
    <location>
        <position position="282"/>
    </location>
    <ligand>
        <name>S-adenosyl-L-methionine</name>
        <dbReference type="ChEBI" id="CHEBI:59789"/>
    </ligand>
</feature>
<comment type="caution">
    <text evidence="7">The sequence shown here is derived from an EMBL/GenBank/DDBJ whole genome shotgun (WGS) entry which is preliminary data.</text>
</comment>
<dbReference type="InterPro" id="IPR010280">
    <property type="entry name" value="U5_MeTrfase_fam"/>
</dbReference>
<feature type="binding site" evidence="4">
    <location>
        <position position="332"/>
    </location>
    <ligand>
        <name>S-adenosyl-L-methionine</name>
        <dbReference type="ChEBI" id="CHEBI:59789"/>
    </ligand>
</feature>
<evidence type="ECO:0000256" key="4">
    <source>
        <dbReference type="PROSITE-ProRule" id="PRU01024"/>
    </source>
</evidence>
<dbReference type="Proteomes" id="UP000434475">
    <property type="component" value="Unassembled WGS sequence"/>
</dbReference>
<organism evidence="7 8">
    <name type="scientific">Flavonifractor plautii</name>
    <name type="common">Fusobacterium plautii</name>
    <dbReference type="NCBI Taxonomy" id="292800"/>
    <lineage>
        <taxon>Bacteria</taxon>
        <taxon>Bacillati</taxon>
        <taxon>Bacillota</taxon>
        <taxon>Clostridia</taxon>
        <taxon>Eubacteriales</taxon>
        <taxon>Oscillospiraceae</taxon>
        <taxon>Flavonifractor</taxon>
    </lineage>
</organism>
<reference evidence="7 8" key="1">
    <citation type="journal article" date="2019" name="Nat. Med.">
        <title>A library of human gut bacterial isolates paired with longitudinal multiomics data enables mechanistic microbiome research.</title>
        <authorList>
            <person name="Poyet M."/>
            <person name="Groussin M."/>
            <person name="Gibbons S.M."/>
            <person name="Avila-Pacheco J."/>
            <person name="Jiang X."/>
            <person name="Kearney S.M."/>
            <person name="Perrotta A.R."/>
            <person name="Berdy B."/>
            <person name="Zhao S."/>
            <person name="Lieberman T.D."/>
            <person name="Swanson P.K."/>
            <person name="Smith M."/>
            <person name="Roesemann S."/>
            <person name="Alexander J.E."/>
            <person name="Rich S.A."/>
            <person name="Livny J."/>
            <person name="Vlamakis H."/>
            <person name="Clish C."/>
            <person name="Bullock K."/>
            <person name="Deik A."/>
            <person name="Scott J."/>
            <person name="Pierce K.A."/>
            <person name="Xavier R.J."/>
            <person name="Alm E.J."/>
        </authorList>
    </citation>
    <scope>NUCLEOTIDE SEQUENCE [LARGE SCALE GENOMIC DNA]</scope>
    <source>
        <strain evidence="7 8">BIOML-A2</strain>
    </source>
</reference>
<dbReference type="FunFam" id="2.40.50.1070:FF:000003">
    <property type="entry name" value="23S rRNA (Uracil-5-)-methyltransferase RumA"/>
    <property type="match status" value="1"/>
</dbReference>
<evidence type="ECO:0000259" key="6">
    <source>
        <dbReference type="PROSITE" id="PS50926"/>
    </source>
</evidence>
<name>A0A6I2R5H6_FLAPL</name>
<dbReference type="AlphaFoldDB" id="A0A6I2R5H6"/>
<dbReference type="PANTHER" id="PTHR11061:SF30">
    <property type="entry name" value="TRNA (URACIL(54)-C(5))-METHYLTRANSFERASE"/>
    <property type="match status" value="1"/>
</dbReference>
<dbReference type="GO" id="GO:0070041">
    <property type="term" value="F:rRNA (uridine-C5-)-methyltransferase activity"/>
    <property type="evidence" value="ECO:0007669"/>
    <property type="project" value="TreeGrafter"/>
</dbReference>
<dbReference type="Gene3D" id="3.40.50.150">
    <property type="entry name" value="Vaccinia Virus protein VP39"/>
    <property type="match status" value="1"/>
</dbReference>
<dbReference type="InterPro" id="IPR030390">
    <property type="entry name" value="MeTrfase_TrmA_AS"/>
</dbReference>
<dbReference type="PANTHER" id="PTHR11061">
    <property type="entry name" value="RNA M5U METHYLTRANSFERASE"/>
    <property type="match status" value="1"/>
</dbReference>
<dbReference type="RefSeq" id="WP_009257289.1">
    <property type="nucleotide sequence ID" value="NZ_JADNIM010000003.1"/>
</dbReference>
<dbReference type="EC" id="2.1.1.190" evidence="7"/>
<dbReference type="PROSITE" id="PS50926">
    <property type="entry name" value="TRAM"/>
    <property type="match status" value="1"/>
</dbReference>
<evidence type="ECO:0000313" key="7">
    <source>
        <dbReference type="EMBL" id="MSB21059.1"/>
    </source>
</evidence>
<dbReference type="PROSITE" id="PS51687">
    <property type="entry name" value="SAM_MT_RNA_M5U"/>
    <property type="match status" value="1"/>
</dbReference>
<dbReference type="Gene3D" id="2.40.50.140">
    <property type="entry name" value="Nucleic acid-binding proteins"/>
    <property type="match status" value="1"/>
</dbReference>
<evidence type="ECO:0000256" key="1">
    <source>
        <dbReference type="ARBA" id="ARBA00022603"/>
    </source>
</evidence>
<dbReference type="FunFam" id="3.40.50.150:FF:000009">
    <property type="entry name" value="23S rRNA (Uracil(1939)-C(5))-methyltransferase RlmD"/>
    <property type="match status" value="1"/>
</dbReference>
<feature type="binding site" evidence="4">
    <location>
        <position position="380"/>
    </location>
    <ligand>
        <name>S-adenosyl-L-methionine</name>
        <dbReference type="ChEBI" id="CHEBI:59789"/>
    </ligand>
</feature>
<dbReference type="EMBL" id="WKPR01000018">
    <property type="protein sequence ID" value="MSB21059.1"/>
    <property type="molecule type" value="Genomic_DNA"/>
</dbReference>
<feature type="active site" description="Nucleophile" evidence="4">
    <location>
        <position position="407"/>
    </location>
</feature>
<proteinExistence type="inferred from homology"/>
<evidence type="ECO:0000313" key="8">
    <source>
        <dbReference type="Proteomes" id="UP000434475"/>
    </source>
</evidence>
<dbReference type="PROSITE" id="PS01230">
    <property type="entry name" value="TRMA_1"/>
    <property type="match status" value="1"/>
</dbReference>
<dbReference type="InterPro" id="IPR029063">
    <property type="entry name" value="SAM-dependent_MTases_sf"/>
</dbReference>
<dbReference type="NCBIfam" id="TIGR00479">
    <property type="entry name" value="rumA"/>
    <property type="match status" value="1"/>
</dbReference>
<dbReference type="CDD" id="cd02440">
    <property type="entry name" value="AdoMet_MTases"/>
    <property type="match status" value="1"/>
</dbReference>
<dbReference type="Pfam" id="PF05958">
    <property type="entry name" value="tRNA_U5-meth_tr"/>
    <property type="match status" value="1"/>
</dbReference>
<keyword evidence="1 4" id="KW-0489">Methyltransferase</keyword>
<keyword evidence="2 4" id="KW-0808">Transferase</keyword>